<dbReference type="InterPro" id="IPR006665">
    <property type="entry name" value="OmpA-like"/>
</dbReference>
<evidence type="ECO:0000259" key="6">
    <source>
        <dbReference type="PROSITE" id="PS51123"/>
    </source>
</evidence>
<organism evidence="7 8">
    <name type="scientific">Algoriphagus boseongensis</name>
    <dbReference type="NCBI Taxonomy" id="1442587"/>
    <lineage>
        <taxon>Bacteria</taxon>
        <taxon>Pseudomonadati</taxon>
        <taxon>Bacteroidota</taxon>
        <taxon>Cytophagia</taxon>
        <taxon>Cytophagales</taxon>
        <taxon>Cyclobacteriaceae</taxon>
        <taxon>Algoriphagus</taxon>
    </lineage>
</organism>
<dbReference type="PRINTS" id="PR01021">
    <property type="entry name" value="OMPADOMAIN"/>
</dbReference>
<dbReference type="PROSITE" id="PS51123">
    <property type="entry name" value="OMPA_2"/>
    <property type="match status" value="1"/>
</dbReference>
<dbReference type="OrthoDB" id="9809364at2"/>
<protein>
    <submittedName>
        <fullName evidence="7">OmpA family protein</fullName>
    </submittedName>
</protein>
<keyword evidence="3" id="KW-0998">Cell outer membrane</keyword>
<keyword evidence="2 4" id="KW-0472">Membrane</keyword>
<proteinExistence type="predicted"/>
<dbReference type="Proteomes" id="UP000294535">
    <property type="component" value="Unassembled WGS sequence"/>
</dbReference>
<evidence type="ECO:0000256" key="2">
    <source>
        <dbReference type="ARBA" id="ARBA00023136"/>
    </source>
</evidence>
<dbReference type="CDD" id="cd07185">
    <property type="entry name" value="OmpA_C-like"/>
    <property type="match status" value="1"/>
</dbReference>
<evidence type="ECO:0000256" key="4">
    <source>
        <dbReference type="PROSITE-ProRule" id="PRU00473"/>
    </source>
</evidence>
<dbReference type="EMBL" id="SNYF01000005">
    <property type="protein sequence ID" value="TDQ19165.1"/>
    <property type="molecule type" value="Genomic_DNA"/>
</dbReference>
<comment type="subcellular location">
    <subcellularLocation>
        <location evidence="1">Cell outer membrane</location>
    </subcellularLocation>
</comment>
<dbReference type="InterPro" id="IPR036737">
    <property type="entry name" value="OmpA-like_sf"/>
</dbReference>
<dbReference type="Pfam" id="PF00691">
    <property type="entry name" value="OmpA"/>
    <property type="match status" value="1"/>
</dbReference>
<evidence type="ECO:0000313" key="7">
    <source>
        <dbReference type="EMBL" id="TDQ19165.1"/>
    </source>
</evidence>
<dbReference type="GO" id="GO:0009279">
    <property type="term" value="C:cell outer membrane"/>
    <property type="evidence" value="ECO:0007669"/>
    <property type="project" value="UniProtKB-SubCell"/>
</dbReference>
<dbReference type="PRINTS" id="PR01023">
    <property type="entry name" value="NAFLGMOTY"/>
</dbReference>
<dbReference type="RefSeq" id="WP_133553227.1">
    <property type="nucleotide sequence ID" value="NZ_SNYF01000005.1"/>
</dbReference>
<gene>
    <name evidence="7" type="ORF">DFQ04_0982</name>
</gene>
<sequence length="538" mass="59904">MKNNNTLNLKASSLVLLAFCLLTTLQAQEIKSLSGANSPNDDTNPVWIGNNTLLFTRAFHPENIGGISDPGDIWMTQKDDSGEWKTAVHRADLSSSGFDLALGLEDVLTLLILRQENNRVSIHQYSKFGMDWNYLRRVNFPEVQIKSGFASGRVLEGGKQILFSAHLEGSFGNEDIYVSEKSGPVEWSTLQSLGPVINGKGQDIGPYFNSQKQELFFSSNSHLEATGKDILISKKIGNTWQSWSLPVKWEQISSRGSEASVTLVEGKEVVWTSTQNSDGFADLLTFATPVPLILPEEFEAPKLPENIQAPTEIKRITILEETQVPEKMVEKEEVIPVQIIEKEPALTWTIVDRKSKVQLTTYQLIAISDSQEFPIMDSIFLSELKEKDLLAIKISASGYFPLQVPISLLTDKTSNMVQLTKAEPGSIVLLENVNFKRGTSELEEDDTQLILDDIAKFLNENPELKIRINGHTDNVGDPGLNKQLSLERAGSVRDFLVFKGIEFERLRISGWGGTRPIASNVTESGRAKNRRVELVVED</sequence>
<accession>A0A4R6TBV3</accession>
<dbReference type="PANTHER" id="PTHR30329">
    <property type="entry name" value="STATOR ELEMENT OF FLAGELLAR MOTOR COMPLEX"/>
    <property type="match status" value="1"/>
</dbReference>
<name>A0A4R6TBV3_9BACT</name>
<keyword evidence="5" id="KW-0732">Signal</keyword>
<dbReference type="Gene3D" id="3.30.1330.60">
    <property type="entry name" value="OmpA-like domain"/>
    <property type="match status" value="1"/>
</dbReference>
<comment type="caution">
    <text evidence="7">The sequence shown here is derived from an EMBL/GenBank/DDBJ whole genome shotgun (WGS) entry which is preliminary data.</text>
</comment>
<feature type="domain" description="OmpA-like" evidence="6">
    <location>
        <begin position="422"/>
        <end position="538"/>
    </location>
</feature>
<dbReference type="InterPro" id="IPR050330">
    <property type="entry name" value="Bact_OuterMem_StrucFunc"/>
</dbReference>
<dbReference type="SUPFAM" id="SSF103088">
    <property type="entry name" value="OmpA-like"/>
    <property type="match status" value="1"/>
</dbReference>
<evidence type="ECO:0000256" key="3">
    <source>
        <dbReference type="ARBA" id="ARBA00023237"/>
    </source>
</evidence>
<keyword evidence="8" id="KW-1185">Reference proteome</keyword>
<dbReference type="AlphaFoldDB" id="A0A4R6TBV3"/>
<dbReference type="InterPro" id="IPR006664">
    <property type="entry name" value="OMP_bac"/>
</dbReference>
<feature type="chain" id="PRO_5021033008" evidence="5">
    <location>
        <begin position="28"/>
        <end position="538"/>
    </location>
</feature>
<dbReference type="PANTHER" id="PTHR30329:SF21">
    <property type="entry name" value="LIPOPROTEIN YIAD-RELATED"/>
    <property type="match status" value="1"/>
</dbReference>
<evidence type="ECO:0000256" key="5">
    <source>
        <dbReference type="SAM" id="SignalP"/>
    </source>
</evidence>
<feature type="signal peptide" evidence="5">
    <location>
        <begin position="1"/>
        <end position="27"/>
    </location>
</feature>
<evidence type="ECO:0000313" key="8">
    <source>
        <dbReference type="Proteomes" id="UP000294535"/>
    </source>
</evidence>
<evidence type="ECO:0000256" key="1">
    <source>
        <dbReference type="ARBA" id="ARBA00004442"/>
    </source>
</evidence>
<reference evidence="7 8" key="1">
    <citation type="submission" date="2019-03" db="EMBL/GenBank/DDBJ databases">
        <title>Genomic Encyclopedia of Type Strains, Phase III (KMG-III): the genomes of soil and plant-associated and newly described type strains.</title>
        <authorList>
            <person name="Whitman W."/>
        </authorList>
    </citation>
    <scope>NUCLEOTIDE SEQUENCE [LARGE SCALE GENOMIC DNA]</scope>
    <source>
        <strain evidence="7 8">CECT 8446</strain>
    </source>
</reference>